<dbReference type="PROSITE" id="PS51746">
    <property type="entry name" value="PPM_2"/>
    <property type="match status" value="1"/>
</dbReference>
<proteinExistence type="predicted"/>
<dbReference type="Pfam" id="PF13672">
    <property type="entry name" value="PP2C_2"/>
    <property type="match status" value="1"/>
</dbReference>
<accession>A0ABM6F2B6</accession>
<dbReference type="SMART" id="SM00332">
    <property type="entry name" value="PP2Cc"/>
    <property type="match status" value="1"/>
</dbReference>
<dbReference type="InterPro" id="IPR001932">
    <property type="entry name" value="PPM-type_phosphatase-like_dom"/>
</dbReference>
<dbReference type="CDD" id="cd00143">
    <property type="entry name" value="PP2Cc"/>
    <property type="match status" value="1"/>
</dbReference>
<evidence type="ECO:0000259" key="1">
    <source>
        <dbReference type="PROSITE" id="PS51746"/>
    </source>
</evidence>
<organism evidence="2 3">
    <name type="scientific">Cupriavidus malaysiensis</name>
    <dbReference type="NCBI Taxonomy" id="367825"/>
    <lineage>
        <taxon>Bacteria</taxon>
        <taxon>Pseudomonadati</taxon>
        <taxon>Pseudomonadota</taxon>
        <taxon>Betaproteobacteria</taxon>
        <taxon>Burkholderiales</taxon>
        <taxon>Burkholderiaceae</taxon>
        <taxon>Cupriavidus</taxon>
    </lineage>
</organism>
<evidence type="ECO:0000313" key="3">
    <source>
        <dbReference type="Proteomes" id="UP000177515"/>
    </source>
</evidence>
<gene>
    <name evidence="2" type="ORF">BKK80_06815</name>
</gene>
<reference evidence="2 3" key="1">
    <citation type="submission" date="2016-10" db="EMBL/GenBank/DDBJ databases">
        <title>Complete genome sequences of three Cupriavidus strains isolated from various Malaysian environments.</title>
        <authorList>
            <person name="Abdullah A.A.-A."/>
            <person name="Shafie N.A.H."/>
            <person name="Lau N.S."/>
        </authorList>
    </citation>
    <scope>NUCLEOTIDE SEQUENCE [LARGE SCALE GENOMIC DNA]</scope>
    <source>
        <strain evidence="2 3">USMAA1020</strain>
    </source>
</reference>
<dbReference type="EMBL" id="CP017754">
    <property type="protein sequence ID" value="AOZ05545.1"/>
    <property type="molecule type" value="Genomic_DNA"/>
</dbReference>
<protein>
    <submittedName>
        <fullName evidence="2">Serine/threonine protein phosphatase</fullName>
    </submittedName>
</protein>
<feature type="domain" description="PPM-type phosphatase" evidence="1">
    <location>
        <begin position="2"/>
        <end position="243"/>
    </location>
</feature>
<dbReference type="RefSeq" id="WP_071011769.1">
    <property type="nucleotide sequence ID" value="NZ_CP017754.1"/>
</dbReference>
<name>A0ABM6F2B6_9BURK</name>
<dbReference type="InterPro" id="IPR015655">
    <property type="entry name" value="PP2C"/>
</dbReference>
<dbReference type="Gene3D" id="3.60.40.10">
    <property type="entry name" value="PPM-type phosphatase domain"/>
    <property type="match status" value="1"/>
</dbReference>
<sequence>MRFSVYQESRKGGRRSNQDRMGYCFTRDALLMVLADGLGGHALGEVAAQQALQTLAHQFQAQARPAVRNPADFLQDSIMLAHRQIHRYAEAKRLPDIPRTTVVCCLVQNGQIHWAHAGDSRLYLMRRGQLLTRTRDHSKIENLLQQERVLPMHVANHPERNKLYNCLGSPNLPLIDIGGPVRLEPGDVALLCSDGLWGSLDEKVLVDTLSQLSVVQAIPTLIEQALRQAGEGADNTTAIGMMWELEAQAASEEAVMTDTLPLNAFTTSILEHDGSEGDLLSEEEIERSIAEIRAAIDKSSNLMR</sequence>
<dbReference type="InterPro" id="IPR036457">
    <property type="entry name" value="PPM-type-like_dom_sf"/>
</dbReference>
<evidence type="ECO:0000313" key="2">
    <source>
        <dbReference type="EMBL" id="AOZ05545.1"/>
    </source>
</evidence>
<dbReference type="Proteomes" id="UP000177515">
    <property type="component" value="Chromosome 1"/>
</dbReference>
<dbReference type="PANTHER" id="PTHR13832">
    <property type="entry name" value="PROTEIN PHOSPHATASE 2C"/>
    <property type="match status" value="1"/>
</dbReference>
<dbReference type="SUPFAM" id="SSF81606">
    <property type="entry name" value="PP2C-like"/>
    <property type="match status" value="1"/>
</dbReference>
<dbReference type="PANTHER" id="PTHR13832:SF860">
    <property type="entry name" value="PROTEIN PHOSPHATASE PHPP"/>
    <property type="match status" value="1"/>
</dbReference>
<dbReference type="SMART" id="SM00331">
    <property type="entry name" value="PP2C_SIG"/>
    <property type="match status" value="1"/>
</dbReference>
<keyword evidence="3" id="KW-1185">Reference proteome</keyword>